<dbReference type="EMBL" id="CAJNIZ010045467">
    <property type="protein sequence ID" value="CAE7720909.1"/>
    <property type="molecule type" value="Genomic_DNA"/>
</dbReference>
<name>A0A812XF52_SYMPI</name>
<dbReference type="Proteomes" id="UP000649617">
    <property type="component" value="Unassembled WGS sequence"/>
</dbReference>
<evidence type="ECO:0000313" key="2">
    <source>
        <dbReference type="Proteomes" id="UP000649617"/>
    </source>
</evidence>
<sequence>LAVATRVCIFDPVGLGWSERGPPAGFQVDAEAMKSVVDAELATHGAQNWQVVVGGHSRGHLTACTFMRQYGQLYEGGVAVLGFDGSFCGPPDDGTREILELDIFPVLRWSLAPVLSLVAGFARILLVLLLDHLLHGWPVVHFEEPITDLPPRVLARVAETYLRPNLWRTSSQQADNWVQAYDGPDDRLGPSWKRPSSPEHLDIRRNEVCIGKGGRDRVCATHDTIIMQRRFAALASDKALAFLRQLSGQT</sequence>
<proteinExistence type="predicted"/>
<organism evidence="1 2">
    <name type="scientific">Symbiodinium pilosum</name>
    <name type="common">Dinoflagellate</name>
    <dbReference type="NCBI Taxonomy" id="2952"/>
    <lineage>
        <taxon>Eukaryota</taxon>
        <taxon>Sar</taxon>
        <taxon>Alveolata</taxon>
        <taxon>Dinophyceae</taxon>
        <taxon>Suessiales</taxon>
        <taxon>Symbiodiniaceae</taxon>
        <taxon>Symbiodinium</taxon>
    </lineage>
</organism>
<dbReference type="AlphaFoldDB" id="A0A812XF52"/>
<dbReference type="Gene3D" id="3.40.50.1820">
    <property type="entry name" value="alpha/beta hydrolase"/>
    <property type="match status" value="1"/>
</dbReference>
<gene>
    <name evidence="1" type="primary">unc-89</name>
    <name evidence="1" type="ORF">SPIL2461_LOCUS20543</name>
</gene>
<feature type="non-terminal residue" evidence="1">
    <location>
        <position position="250"/>
    </location>
</feature>
<dbReference type="InterPro" id="IPR029058">
    <property type="entry name" value="AB_hydrolase_fold"/>
</dbReference>
<keyword evidence="2" id="KW-1185">Reference proteome</keyword>
<reference evidence="1" key="1">
    <citation type="submission" date="2021-02" db="EMBL/GenBank/DDBJ databases">
        <authorList>
            <person name="Dougan E. K."/>
            <person name="Rhodes N."/>
            <person name="Thang M."/>
            <person name="Chan C."/>
        </authorList>
    </citation>
    <scope>NUCLEOTIDE SEQUENCE</scope>
</reference>
<dbReference type="SUPFAM" id="SSF53474">
    <property type="entry name" value="alpha/beta-Hydrolases"/>
    <property type="match status" value="1"/>
</dbReference>
<evidence type="ECO:0000313" key="1">
    <source>
        <dbReference type="EMBL" id="CAE7720909.1"/>
    </source>
</evidence>
<comment type="caution">
    <text evidence="1">The sequence shown here is derived from an EMBL/GenBank/DDBJ whole genome shotgun (WGS) entry which is preliminary data.</text>
</comment>
<protein>
    <submittedName>
        <fullName evidence="1">Unc-89 protein</fullName>
    </submittedName>
</protein>
<accession>A0A812XF52</accession>